<dbReference type="Gene3D" id="3.40.50.150">
    <property type="entry name" value="Vaccinia Virus protein VP39"/>
    <property type="match status" value="1"/>
</dbReference>
<evidence type="ECO:0000256" key="4">
    <source>
        <dbReference type="ARBA" id="ARBA00023163"/>
    </source>
</evidence>
<dbReference type="RefSeq" id="WP_305882165.1">
    <property type="nucleotide sequence ID" value="NZ_JAGSOV010000005.1"/>
</dbReference>
<feature type="DNA-binding region" description="OmpR/PhoB-type" evidence="5">
    <location>
        <begin position="1"/>
        <end position="103"/>
    </location>
</feature>
<dbReference type="SUPFAM" id="SSF53335">
    <property type="entry name" value="S-adenosyl-L-methionine-dependent methyltransferases"/>
    <property type="match status" value="1"/>
</dbReference>
<sequence>MGQRAVPLRIQLLGAVRAARDAELDAGPPQRRAVLAVLALAGGHPVTRDELTAALWPEGCPPRATNIIQTHVKHLRQVFEPDRPSRSASALLPALGAAYALRVGPAEVDALRFRALVTQARGARGTGDRTRFWLAAGEAVRMWRPPAPDLPLLLGHPRLLTLVAEWHAVLSWYVDAALERGCVDEVLPVLEEQARDCPLDERVQARLLRAYRAVGRRDAAFAAFERVRQDLAGELGVDPCPELAAAHLALLHDDAPPPPARPAPVVASRPAHPRSLPHRLEPHRPEPHRSERAGPGRRPASVRLRGLRTWDVLVRMLPRAPAALLDLGEDAGRFAGPLAGAGYSVHVAGARPEPPGPAGGFDGVLMLDPRRHGAERAARVRAWRRAARRLRPDGVVVAATVNRVAATLDGLLRGGVEDDPPGAAHGPRVPSWRGCVDRGPAAGHRHRPDELAGELAEAGLRLDRVVALEGPAWAVHGLDRILADGPRTARLLDALRELEGEPTLLGVSDELLVLARPDGRAGAW</sequence>
<gene>
    <name evidence="8" type="ORF">KDL28_01305</name>
</gene>
<evidence type="ECO:0000313" key="8">
    <source>
        <dbReference type="EMBL" id="MCO1653684.1"/>
    </source>
</evidence>
<keyword evidence="3 5" id="KW-0238">DNA-binding</keyword>
<dbReference type="InterPro" id="IPR029063">
    <property type="entry name" value="SAM-dependent_MTases_sf"/>
</dbReference>
<evidence type="ECO:0000256" key="6">
    <source>
        <dbReference type="SAM" id="MobiDB-lite"/>
    </source>
</evidence>
<dbReference type="SMART" id="SM00862">
    <property type="entry name" value="Trans_reg_C"/>
    <property type="match status" value="1"/>
</dbReference>
<name>A0ABT0ZSL0_9PSEU</name>
<dbReference type="Pfam" id="PF03704">
    <property type="entry name" value="BTAD"/>
    <property type="match status" value="1"/>
</dbReference>
<keyword evidence="4" id="KW-0804">Transcription</keyword>
<dbReference type="InterPro" id="IPR036388">
    <property type="entry name" value="WH-like_DNA-bd_sf"/>
</dbReference>
<evidence type="ECO:0000313" key="9">
    <source>
        <dbReference type="Proteomes" id="UP001165283"/>
    </source>
</evidence>
<keyword evidence="2" id="KW-0805">Transcription regulation</keyword>
<dbReference type="Gene3D" id="1.10.10.10">
    <property type="entry name" value="Winged helix-like DNA-binding domain superfamily/Winged helix DNA-binding domain"/>
    <property type="match status" value="1"/>
</dbReference>
<feature type="compositionally biased region" description="Basic and acidic residues" evidence="6">
    <location>
        <begin position="278"/>
        <end position="294"/>
    </location>
</feature>
<evidence type="ECO:0000259" key="7">
    <source>
        <dbReference type="PROSITE" id="PS51755"/>
    </source>
</evidence>
<evidence type="ECO:0000256" key="5">
    <source>
        <dbReference type="PROSITE-ProRule" id="PRU01091"/>
    </source>
</evidence>
<dbReference type="PROSITE" id="PS51755">
    <property type="entry name" value="OMPR_PHOB"/>
    <property type="match status" value="1"/>
</dbReference>
<evidence type="ECO:0000256" key="2">
    <source>
        <dbReference type="ARBA" id="ARBA00023015"/>
    </source>
</evidence>
<dbReference type="InterPro" id="IPR016032">
    <property type="entry name" value="Sig_transdc_resp-reg_C-effctor"/>
</dbReference>
<dbReference type="SUPFAM" id="SSF48452">
    <property type="entry name" value="TPR-like"/>
    <property type="match status" value="1"/>
</dbReference>
<dbReference type="SUPFAM" id="SSF46894">
    <property type="entry name" value="C-terminal effector domain of the bipartite response regulators"/>
    <property type="match status" value="1"/>
</dbReference>
<dbReference type="Proteomes" id="UP001165283">
    <property type="component" value="Unassembled WGS sequence"/>
</dbReference>
<comment type="similarity">
    <text evidence="1">Belongs to the AfsR/DnrI/RedD regulatory family.</text>
</comment>
<feature type="region of interest" description="Disordered" evidence="6">
    <location>
        <begin position="252"/>
        <end position="300"/>
    </location>
</feature>
<dbReference type="InterPro" id="IPR051677">
    <property type="entry name" value="AfsR-DnrI-RedD_regulator"/>
</dbReference>
<accession>A0ABT0ZSL0</accession>
<keyword evidence="9" id="KW-1185">Reference proteome</keyword>
<dbReference type="Gene3D" id="1.25.40.10">
    <property type="entry name" value="Tetratricopeptide repeat domain"/>
    <property type="match status" value="1"/>
</dbReference>
<dbReference type="EMBL" id="JAGSOV010000005">
    <property type="protein sequence ID" value="MCO1653684.1"/>
    <property type="molecule type" value="Genomic_DNA"/>
</dbReference>
<dbReference type="PANTHER" id="PTHR35807">
    <property type="entry name" value="TRANSCRIPTIONAL REGULATOR REDD-RELATED"/>
    <property type="match status" value="1"/>
</dbReference>
<protein>
    <submittedName>
        <fullName evidence="8">Winged helix-turn-helix domain-containing protein</fullName>
    </submittedName>
</protein>
<evidence type="ECO:0000256" key="3">
    <source>
        <dbReference type="ARBA" id="ARBA00023125"/>
    </source>
</evidence>
<dbReference type="InterPro" id="IPR011990">
    <property type="entry name" value="TPR-like_helical_dom_sf"/>
</dbReference>
<dbReference type="InterPro" id="IPR001867">
    <property type="entry name" value="OmpR/PhoB-type_DNA-bd"/>
</dbReference>
<dbReference type="InterPro" id="IPR005158">
    <property type="entry name" value="BTAD"/>
</dbReference>
<feature type="domain" description="OmpR/PhoB-type" evidence="7">
    <location>
        <begin position="1"/>
        <end position="103"/>
    </location>
</feature>
<evidence type="ECO:0000256" key="1">
    <source>
        <dbReference type="ARBA" id="ARBA00005820"/>
    </source>
</evidence>
<dbReference type="PANTHER" id="PTHR35807:SF1">
    <property type="entry name" value="TRANSCRIPTIONAL REGULATOR REDD"/>
    <property type="match status" value="1"/>
</dbReference>
<organism evidence="8 9">
    <name type="scientific">Pseudonocardia humida</name>
    <dbReference type="NCBI Taxonomy" id="2800819"/>
    <lineage>
        <taxon>Bacteria</taxon>
        <taxon>Bacillati</taxon>
        <taxon>Actinomycetota</taxon>
        <taxon>Actinomycetes</taxon>
        <taxon>Pseudonocardiales</taxon>
        <taxon>Pseudonocardiaceae</taxon>
        <taxon>Pseudonocardia</taxon>
    </lineage>
</organism>
<comment type="caution">
    <text evidence="8">The sequence shown here is derived from an EMBL/GenBank/DDBJ whole genome shotgun (WGS) entry which is preliminary data.</text>
</comment>
<reference evidence="8" key="1">
    <citation type="submission" date="2021-04" db="EMBL/GenBank/DDBJ databases">
        <title>Pseudonocardia sp. nov., isolated from sandy soil of mangrove forest.</title>
        <authorList>
            <person name="Zan Z."/>
            <person name="Huang R."/>
            <person name="Liu W."/>
        </authorList>
    </citation>
    <scope>NUCLEOTIDE SEQUENCE</scope>
    <source>
        <strain evidence="8">S2-4</strain>
    </source>
</reference>
<proteinExistence type="inferred from homology"/>
<dbReference type="Pfam" id="PF00486">
    <property type="entry name" value="Trans_reg_C"/>
    <property type="match status" value="1"/>
</dbReference>
<dbReference type="SMART" id="SM01043">
    <property type="entry name" value="BTAD"/>
    <property type="match status" value="1"/>
</dbReference>